<protein>
    <submittedName>
        <fullName evidence="3">Uncharacterized protein</fullName>
    </submittedName>
</protein>
<keyword evidence="4" id="KW-1185">Reference proteome</keyword>
<dbReference type="Proteomes" id="UP001427805">
    <property type="component" value="Unassembled WGS sequence"/>
</dbReference>
<organism evidence="3 4">
    <name type="scientific">Sphingomonas rustica</name>
    <dbReference type="NCBI Taxonomy" id="3103142"/>
    <lineage>
        <taxon>Bacteria</taxon>
        <taxon>Pseudomonadati</taxon>
        <taxon>Pseudomonadota</taxon>
        <taxon>Alphaproteobacteria</taxon>
        <taxon>Sphingomonadales</taxon>
        <taxon>Sphingomonadaceae</taxon>
        <taxon>Sphingomonas</taxon>
    </lineage>
</organism>
<evidence type="ECO:0000256" key="2">
    <source>
        <dbReference type="SAM" id="Phobius"/>
    </source>
</evidence>
<comment type="caution">
    <text evidence="3">The sequence shown here is derived from an EMBL/GenBank/DDBJ whole genome shotgun (WGS) entry which is preliminary data.</text>
</comment>
<evidence type="ECO:0000313" key="3">
    <source>
        <dbReference type="EMBL" id="MEN3747243.1"/>
    </source>
</evidence>
<reference evidence="3 4" key="1">
    <citation type="submission" date="2024-05" db="EMBL/GenBank/DDBJ databases">
        <title>Sphingomonas sp. HF-S3 16S ribosomal RNA gene Genome sequencing and assembly.</title>
        <authorList>
            <person name="Lee H."/>
        </authorList>
    </citation>
    <scope>NUCLEOTIDE SEQUENCE [LARGE SCALE GENOMIC DNA]</scope>
    <source>
        <strain evidence="3 4">HF-S3</strain>
    </source>
</reference>
<feature type="region of interest" description="Disordered" evidence="1">
    <location>
        <begin position="1"/>
        <end position="20"/>
    </location>
</feature>
<dbReference type="RefSeq" id="WP_346246238.1">
    <property type="nucleotide sequence ID" value="NZ_JBDIZK010000004.1"/>
</dbReference>
<feature type="transmembrane region" description="Helical" evidence="2">
    <location>
        <begin position="38"/>
        <end position="57"/>
    </location>
</feature>
<accession>A0ABV0B6L5</accession>
<keyword evidence="2" id="KW-0472">Membrane</keyword>
<feature type="transmembrane region" description="Helical" evidence="2">
    <location>
        <begin position="64"/>
        <end position="82"/>
    </location>
</feature>
<evidence type="ECO:0000313" key="4">
    <source>
        <dbReference type="Proteomes" id="UP001427805"/>
    </source>
</evidence>
<dbReference type="EMBL" id="JBDIZK010000004">
    <property type="protein sequence ID" value="MEN3747243.1"/>
    <property type="molecule type" value="Genomic_DNA"/>
</dbReference>
<name>A0ABV0B6L5_9SPHN</name>
<proteinExistence type="predicted"/>
<evidence type="ECO:0000256" key="1">
    <source>
        <dbReference type="SAM" id="MobiDB-lite"/>
    </source>
</evidence>
<keyword evidence="2" id="KW-0812">Transmembrane</keyword>
<keyword evidence="2" id="KW-1133">Transmembrane helix</keyword>
<gene>
    <name evidence="3" type="ORF">TPR58_08685</name>
</gene>
<sequence length="97" mass="10647">MTGDIRGRTESRSGAEGGRPEYWFRPKRLGIGASPASWQGWAATFAFLAGAALVAKLGRQFDPLLWILLLPLTVGFIALAAAKTEGGWRWRWGSRDD</sequence>